<sequence length="103" mass="11624">MTFSPSVIAREREEFGAVPEEYPKVDGFQAVVDSNSLGFDANRGIHRRSIKYFNRDQGVFCRGTSPGFLKCLWGNPQARLVLDFHSDHAVAALEYLKQNVFAE</sequence>
<name>A0A418NKK6_9SPHN</name>
<dbReference type="EMBL" id="QXFK01000013">
    <property type="protein sequence ID" value="RIV79966.1"/>
    <property type="molecule type" value="Genomic_DNA"/>
</dbReference>
<organism evidence="1 2">
    <name type="scientific">Pelagerythrobacter aerophilus</name>
    <dbReference type="NCBI Taxonomy" id="2306995"/>
    <lineage>
        <taxon>Bacteria</taxon>
        <taxon>Pseudomonadati</taxon>
        <taxon>Pseudomonadota</taxon>
        <taxon>Alphaproteobacteria</taxon>
        <taxon>Sphingomonadales</taxon>
        <taxon>Erythrobacteraceae</taxon>
        <taxon>Pelagerythrobacter</taxon>
    </lineage>
</organism>
<keyword evidence="2" id="KW-1185">Reference proteome</keyword>
<evidence type="ECO:0000313" key="2">
    <source>
        <dbReference type="Proteomes" id="UP000285092"/>
    </source>
</evidence>
<gene>
    <name evidence="1" type="ORF">D2V04_03815</name>
</gene>
<reference evidence="1 2" key="1">
    <citation type="submission" date="2018-08" db="EMBL/GenBank/DDBJ databases">
        <title>Altererythrobacter sp.Ery1 and Ery12, the genome sequencing of novel strains in genus Alterythrobacter.</title>
        <authorList>
            <person name="Cheng H."/>
            <person name="Wu Y.-H."/>
            <person name="Fang C."/>
            <person name="Xu X.-W."/>
        </authorList>
    </citation>
    <scope>NUCLEOTIDE SEQUENCE [LARGE SCALE GENOMIC DNA]</scope>
    <source>
        <strain evidence="1 2">Ery1</strain>
    </source>
</reference>
<dbReference type="AlphaFoldDB" id="A0A418NKK6"/>
<proteinExistence type="predicted"/>
<dbReference type="Proteomes" id="UP000285092">
    <property type="component" value="Unassembled WGS sequence"/>
</dbReference>
<protein>
    <submittedName>
        <fullName evidence="1">Uncharacterized protein</fullName>
    </submittedName>
</protein>
<evidence type="ECO:0000313" key="1">
    <source>
        <dbReference type="EMBL" id="RIV79966.1"/>
    </source>
</evidence>
<accession>A0A418NKK6</accession>
<comment type="caution">
    <text evidence="1">The sequence shown here is derived from an EMBL/GenBank/DDBJ whole genome shotgun (WGS) entry which is preliminary data.</text>
</comment>